<proteinExistence type="predicted"/>
<dbReference type="EnsemblBacteria" id="ACA40334">
    <property type="protein sequence ID" value="ACA40334"/>
    <property type="gene ID" value="Bsph_2800"/>
</dbReference>
<dbReference type="KEGG" id="lsp:Bsph_2800"/>
<organism evidence="1 2">
    <name type="scientific">Lysinibacillus sphaericus (strain C3-41)</name>
    <dbReference type="NCBI Taxonomy" id="444177"/>
    <lineage>
        <taxon>Bacteria</taxon>
        <taxon>Bacillati</taxon>
        <taxon>Bacillota</taxon>
        <taxon>Bacilli</taxon>
        <taxon>Bacillales</taxon>
        <taxon>Bacillaceae</taxon>
        <taxon>Lysinibacillus</taxon>
    </lineage>
</organism>
<reference evidence="1 2" key="1">
    <citation type="journal article" date="2008" name="J. Bacteriol.">
        <title>Complete genome sequence of the mosquitocidal bacterium Bacillus sphaericus C3-41 and comparison with those of closely related Bacillus species.</title>
        <authorList>
            <person name="Hu X."/>
            <person name="Fan W."/>
            <person name="Han B."/>
            <person name="Liu H."/>
            <person name="Zheng D."/>
            <person name="Li Q."/>
            <person name="Dong W."/>
            <person name="Yan J."/>
            <person name="Gao M."/>
            <person name="Berry C."/>
            <person name="Yuan Z."/>
        </authorList>
    </citation>
    <scope>NUCLEOTIDE SEQUENCE [LARGE SCALE GENOMIC DNA]</scope>
    <source>
        <strain evidence="1 2">C3-41</strain>
    </source>
</reference>
<sequence length="109" mass="13091">MSDLHKPANEQEELTEEEFIELVLTEQQKALAQEQEDRLQGKKTNKTQAIRTLDCMEYGFRPVFQYIRTYFSNLFHSSYRIYESINKAIRTRRYTNLQKSYCGNFDSFQ</sequence>
<evidence type="ECO:0000313" key="1">
    <source>
        <dbReference type="EMBL" id="ACA40334.1"/>
    </source>
</evidence>
<dbReference type="AlphaFoldDB" id="B1HMG8"/>
<dbReference type="Proteomes" id="UP000002164">
    <property type="component" value="Chromosome"/>
</dbReference>
<accession>B1HMG8</accession>
<dbReference type="EMBL" id="CP000817">
    <property type="protein sequence ID" value="ACA40334.1"/>
    <property type="molecule type" value="Genomic_DNA"/>
</dbReference>
<protein>
    <submittedName>
        <fullName evidence="1">Uncharacterized protein</fullName>
    </submittedName>
</protein>
<gene>
    <name evidence="1" type="ordered locus">Bsph_2800</name>
</gene>
<evidence type="ECO:0000313" key="2">
    <source>
        <dbReference type="Proteomes" id="UP000002164"/>
    </source>
</evidence>
<dbReference type="HOGENOM" id="CLU_2180636_0_0_9"/>
<dbReference type="RefSeq" id="WP_012294419.1">
    <property type="nucleotide sequence ID" value="NC_010382.1"/>
</dbReference>
<name>B1HMG8_LYSSC</name>